<protein>
    <recommendedName>
        <fullName evidence="3">DNA-directed RNA polymerase subunit Rpo6</fullName>
        <ecNumber evidence="3">2.7.7.6</ecNumber>
    </recommendedName>
    <alternativeName>
        <fullName evidence="3">DNA-directed RNA polymerase subunit K</fullName>
    </alternativeName>
</protein>
<dbReference type="PANTHER" id="PTHR47227">
    <property type="entry name" value="DNA-DIRECTED RNA POLYMERASE SUBUNIT K"/>
    <property type="match status" value="1"/>
</dbReference>
<evidence type="ECO:0000313" key="4">
    <source>
        <dbReference type="EMBL" id="TSD15788.1"/>
    </source>
</evidence>
<comment type="subunit">
    <text evidence="3">Part of the RNA polymerase complex.</text>
</comment>
<dbReference type="OrthoDB" id="10567at2157"/>
<comment type="catalytic activity">
    <reaction evidence="3">
        <text>RNA(n) + a ribonucleoside 5'-triphosphate = RNA(n+1) + diphosphate</text>
        <dbReference type="Rhea" id="RHEA:21248"/>
        <dbReference type="Rhea" id="RHEA-COMP:14527"/>
        <dbReference type="Rhea" id="RHEA-COMP:17342"/>
        <dbReference type="ChEBI" id="CHEBI:33019"/>
        <dbReference type="ChEBI" id="CHEBI:61557"/>
        <dbReference type="ChEBI" id="CHEBI:140395"/>
        <dbReference type="EC" id="2.7.7.6"/>
    </reaction>
</comment>
<accession>A0A554NEK5</accession>
<comment type="function">
    <text evidence="3">DNA-dependent RNA polymerase (RNAP) catalyzes the transcription of DNA into RNA using the four ribonucleoside triphosphates as substrates.</text>
</comment>
<dbReference type="EC" id="2.7.7.6" evidence="3"/>
<dbReference type="PANTHER" id="PTHR47227:SF5">
    <property type="entry name" value="DNA-DIRECTED RNA POLYMERASES I, II, AND III SUBUNIT RPABC2"/>
    <property type="match status" value="1"/>
</dbReference>
<reference evidence="4 5" key="1">
    <citation type="submission" date="2018-06" db="EMBL/GenBank/DDBJ databases">
        <title>Natronomonas sp. F16-60 a new haloarchaeon isolated from a solar saltern of Isla Cristina, Huelva, Spain.</title>
        <authorList>
            <person name="Duran-Viseras A."/>
            <person name="Sanchez-Porro C."/>
            <person name="Ventosa A."/>
        </authorList>
    </citation>
    <scope>NUCLEOTIDE SEQUENCE [LARGE SCALE GENOMIC DNA]</scope>
    <source>
        <strain evidence="4 5">F16-60</strain>
    </source>
</reference>
<evidence type="ECO:0000256" key="1">
    <source>
        <dbReference type="ARBA" id="ARBA00022478"/>
    </source>
</evidence>
<dbReference type="Gene3D" id="3.90.940.10">
    <property type="match status" value="1"/>
</dbReference>
<comment type="similarity">
    <text evidence="3">Belongs to the archaeal Rpo6/eukaryotic RPB6 RNA polymerase subunit family.</text>
</comment>
<keyword evidence="3" id="KW-0548">Nucleotidyltransferase</keyword>
<evidence type="ECO:0000313" key="5">
    <source>
        <dbReference type="Proteomes" id="UP000319894"/>
    </source>
</evidence>
<name>A0A554NEK5_9EURY</name>
<dbReference type="NCBIfam" id="NF002208">
    <property type="entry name" value="PRK01099.1-3"/>
    <property type="match status" value="1"/>
</dbReference>
<dbReference type="InterPro" id="IPR036161">
    <property type="entry name" value="RPB6/omega-like_sf"/>
</dbReference>
<dbReference type="GO" id="GO:0006366">
    <property type="term" value="P:transcription by RNA polymerase II"/>
    <property type="evidence" value="ECO:0007669"/>
    <property type="project" value="TreeGrafter"/>
</dbReference>
<dbReference type="GO" id="GO:0005737">
    <property type="term" value="C:cytoplasm"/>
    <property type="evidence" value="ECO:0007669"/>
    <property type="project" value="UniProtKB-SubCell"/>
</dbReference>
<comment type="caution">
    <text evidence="4">The sequence shown here is derived from an EMBL/GenBank/DDBJ whole genome shotgun (WGS) entry which is preliminary data.</text>
</comment>
<comment type="subcellular location">
    <subcellularLocation>
        <location evidence="3">Cytoplasm</location>
    </subcellularLocation>
</comment>
<dbReference type="EMBL" id="QMDX01000001">
    <property type="protein sequence ID" value="TSD15788.1"/>
    <property type="molecule type" value="Genomic_DNA"/>
</dbReference>
<dbReference type="GO" id="GO:0006360">
    <property type="term" value="P:transcription by RNA polymerase I"/>
    <property type="evidence" value="ECO:0007669"/>
    <property type="project" value="TreeGrafter"/>
</dbReference>
<keyword evidence="3" id="KW-0808">Transferase</keyword>
<dbReference type="InterPro" id="IPR006110">
    <property type="entry name" value="Pol_omega/Rpo6/RPB6"/>
</dbReference>
<keyword evidence="1 3" id="KW-0240">DNA-directed RNA polymerase</keyword>
<dbReference type="GO" id="GO:0000428">
    <property type="term" value="C:DNA-directed RNA polymerase complex"/>
    <property type="evidence" value="ECO:0007669"/>
    <property type="project" value="UniProtKB-KW"/>
</dbReference>
<keyword evidence="3" id="KW-0963">Cytoplasm</keyword>
<dbReference type="HAMAP" id="MF_00192">
    <property type="entry name" value="RNApol_arch_Rpo6"/>
    <property type="match status" value="1"/>
</dbReference>
<dbReference type="GO" id="GO:0042797">
    <property type="term" value="P:tRNA transcription by RNA polymerase III"/>
    <property type="evidence" value="ECO:0007669"/>
    <property type="project" value="TreeGrafter"/>
</dbReference>
<dbReference type="Proteomes" id="UP000319894">
    <property type="component" value="Unassembled WGS sequence"/>
</dbReference>
<organism evidence="4 5">
    <name type="scientific">Haloglomus irregulare</name>
    <dbReference type="NCBI Taxonomy" id="2234134"/>
    <lineage>
        <taxon>Archaea</taxon>
        <taxon>Methanobacteriati</taxon>
        <taxon>Methanobacteriota</taxon>
        <taxon>Stenosarchaea group</taxon>
        <taxon>Halobacteria</taxon>
        <taxon>Halobacteriales</taxon>
        <taxon>Natronomonadaceae</taxon>
        <taxon>Haloglomus</taxon>
    </lineage>
</organism>
<keyword evidence="5" id="KW-1185">Reference proteome</keyword>
<dbReference type="PIRSF" id="PIRSF000778">
    <property type="entry name" value="RpoK/RPB6"/>
    <property type="match status" value="1"/>
</dbReference>
<sequence length="63" mass="6658">MAGPGNRYEKARIIGARALQVSFGAPVLIETDQTEPILIAAEEYDAGVLPFTVRRTGPGGDAE</sequence>
<proteinExistence type="inferred from homology"/>
<dbReference type="InParanoid" id="A0A554NEK5"/>
<evidence type="ECO:0000256" key="3">
    <source>
        <dbReference type="HAMAP-Rule" id="MF_00192"/>
    </source>
</evidence>
<keyword evidence="2 3" id="KW-0804">Transcription</keyword>
<dbReference type="AlphaFoldDB" id="A0A554NEK5"/>
<dbReference type="Pfam" id="PF01192">
    <property type="entry name" value="RNA_pol_Rpb6"/>
    <property type="match status" value="1"/>
</dbReference>
<dbReference type="SUPFAM" id="SSF63562">
    <property type="entry name" value="RPB6/omega subunit-like"/>
    <property type="match status" value="1"/>
</dbReference>
<gene>
    <name evidence="3" type="primary">rpo6</name>
    <name evidence="3" type="synonym">rpoK</name>
    <name evidence="4" type="ORF">DP107_00985</name>
</gene>
<dbReference type="InterPro" id="IPR006111">
    <property type="entry name" value="Rpo6/Rpb6"/>
</dbReference>
<evidence type="ECO:0000256" key="2">
    <source>
        <dbReference type="ARBA" id="ARBA00023163"/>
    </source>
</evidence>
<dbReference type="GO" id="GO:0003899">
    <property type="term" value="F:DNA-directed RNA polymerase activity"/>
    <property type="evidence" value="ECO:0007669"/>
    <property type="project" value="UniProtKB-UniRule"/>
</dbReference>
<dbReference type="GO" id="GO:0003677">
    <property type="term" value="F:DNA binding"/>
    <property type="evidence" value="ECO:0007669"/>
    <property type="project" value="UniProtKB-UniRule"/>
</dbReference>